<dbReference type="NCBIfam" id="NF001452">
    <property type="entry name" value="PRK00311.1"/>
    <property type="match status" value="1"/>
</dbReference>
<dbReference type="InterPro" id="IPR003700">
    <property type="entry name" value="Pantoate_hydroxy_MeTrfase"/>
</dbReference>
<comment type="catalytic activity">
    <reaction evidence="9">
        <text>(6R)-5,10-methylene-5,6,7,8-tetrahydrofolate + 3-methyl-2-oxobutanoate + H2O = 2-dehydropantoate + (6S)-5,6,7,8-tetrahydrofolate</text>
        <dbReference type="Rhea" id="RHEA:11824"/>
        <dbReference type="ChEBI" id="CHEBI:11561"/>
        <dbReference type="ChEBI" id="CHEBI:11851"/>
        <dbReference type="ChEBI" id="CHEBI:15377"/>
        <dbReference type="ChEBI" id="CHEBI:15636"/>
        <dbReference type="ChEBI" id="CHEBI:57453"/>
        <dbReference type="EC" id="2.1.2.11"/>
    </reaction>
</comment>
<dbReference type="GO" id="GO:0015940">
    <property type="term" value="P:pantothenate biosynthetic process"/>
    <property type="evidence" value="ECO:0007669"/>
    <property type="project" value="UniProtKB-UniRule"/>
</dbReference>
<feature type="binding site" evidence="9 12">
    <location>
        <position position="52"/>
    </location>
    <ligand>
        <name>Mg(2+)</name>
        <dbReference type="ChEBI" id="CHEBI:18420"/>
    </ligand>
</feature>
<dbReference type="FunFam" id="3.20.20.60:FF:000003">
    <property type="entry name" value="3-methyl-2-oxobutanoate hydroxymethyltransferase"/>
    <property type="match status" value="1"/>
</dbReference>
<dbReference type="Gene3D" id="3.20.20.60">
    <property type="entry name" value="Phosphoenolpyruvate-binding domains"/>
    <property type="match status" value="1"/>
</dbReference>
<comment type="subunit">
    <text evidence="3 9">Homodecamer; pentamer of dimers.</text>
</comment>
<comment type="similarity">
    <text evidence="2 9">Belongs to the PanB family.</text>
</comment>
<dbReference type="PANTHER" id="PTHR20881">
    <property type="entry name" value="3-METHYL-2-OXOBUTANOATE HYDROXYMETHYLTRANSFERASE"/>
    <property type="match status" value="1"/>
</dbReference>
<evidence type="ECO:0000256" key="9">
    <source>
        <dbReference type="HAMAP-Rule" id="MF_00156"/>
    </source>
</evidence>
<feature type="binding site" evidence="9 11">
    <location>
        <position position="119"/>
    </location>
    <ligand>
        <name>3-methyl-2-oxobutanoate</name>
        <dbReference type="ChEBI" id="CHEBI:11851"/>
    </ligand>
</feature>
<dbReference type="GO" id="GO:0000287">
    <property type="term" value="F:magnesium ion binding"/>
    <property type="evidence" value="ECO:0007669"/>
    <property type="project" value="TreeGrafter"/>
</dbReference>
<feature type="binding site" evidence="9 12">
    <location>
        <position position="121"/>
    </location>
    <ligand>
        <name>Mg(2+)</name>
        <dbReference type="ChEBI" id="CHEBI:18420"/>
    </ligand>
</feature>
<organism evidence="13 14">
    <name type="scientific">Noviherbaspirillum denitrificans</name>
    <dbReference type="NCBI Taxonomy" id="1968433"/>
    <lineage>
        <taxon>Bacteria</taxon>
        <taxon>Pseudomonadati</taxon>
        <taxon>Pseudomonadota</taxon>
        <taxon>Betaproteobacteria</taxon>
        <taxon>Burkholderiales</taxon>
        <taxon>Oxalobacteraceae</taxon>
        <taxon>Noviherbaspirillum</taxon>
    </lineage>
</organism>
<evidence type="ECO:0000256" key="11">
    <source>
        <dbReference type="PIRSR" id="PIRSR000388-2"/>
    </source>
</evidence>
<keyword evidence="7 9" id="KW-0460">Magnesium</keyword>
<comment type="function">
    <text evidence="8 9">Catalyzes the reversible reaction in which hydroxymethyl group from 5,10-methylenetetrahydrofolate is transferred onto alpha-ketoisovalerate to form ketopantoate.</text>
</comment>
<evidence type="ECO:0000313" key="14">
    <source>
        <dbReference type="Proteomes" id="UP000197535"/>
    </source>
</evidence>
<comment type="pathway">
    <text evidence="1 9">Cofactor biosynthesis; (R)-pantothenate biosynthesis; (R)-pantoate from 3-methyl-2-oxobutanoate: step 1/2.</text>
</comment>
<evidence type="ECO:0000256" key="2">
    <source>
        <dbReference type="ARBA" id="ARBA00008676"/>
    </source>
</evidence>
<dbReference type="InterPro" id="IPR040442">
    <property type="entry name" value="Pyrv_kinase-like_dom_sf"/>
</dbReference>
<evidence type="ECO:0000256" key="12">
    <source>
        <dbReference type="PIRSR" id="PIRSR000388-3"/>
    </source>
</evidence>
<feature type="binding site" evidence="9 11">
    <location>
        <position position="91"/>
    </location>
    <ligand>
        <name>3-methyl-2-oxobutanoate</name>
        <dbReference type="ChEBI" id="CHEBI:11851"/>
    </ligand>
</feature>
<dbReference type="CDD" id="cd06557">
    <property type="entry name" value="KPHMT-like"/>
    <property type="match status" value="1"/>
</dbReference>
<dbReference type="PIRSF" id="PIRSF000388">
    <property type="entry name" value="Pantoate_hydroxy_MeTrfase"/>
    <property type="match status" value="1"/>
</dbReference>
<reference evidence="13 14" key="1">
    <citation type="submission" date="2016-02" db="EMBL/GenBank/DDBJ databases">
        <authorList>
            <person name="Wen L."/>
            <person name="He K."/>
            <person name="Yang H."/>
        </authorList>
    </citation>
    <scope>NUCLEOTIDE SEQUENCE [LARGE SCALE GENOMIC DNA]</scope>
    <source>
        <strain evidence="13 14">TSA40</strain>
    </source>
</reference>
<comment type="caution">
    <text evidence="13">The sequence shown here is derived from an EMBL/GenBank/DDBJ whole genome shotgun (WGS) entry which is preliminary data.</text>
</comment>
<keyword evidence="14" id="KW-1185">Reference proteome</keyword>
<accession>A0A254T8B6</accession>
<name>A0A254T8B6_9BURK</name>
<comment type="subcellular location">
    <subcellularLocation>
        <location evidence="9">Cytoplasm</location>
    </subcellularLocation>
</comment>
<proteinExistence type="inferred from homology"/>
<evidence type="ECO:0000256" key="3">
    <source>
        <dbReference type="ARBA" id="ARBA00011424"/>
    </source>
</evidence>
<dbReference type="EMBL" id="LSTO01000002">
    <property type="protein sequence ID" value="OWW18825.1"/>
    <property type="molecule type" value="Genomic_DNA"/>
</dbReference>
<gene>
    <name evidence="9 13" type="primary">panB</name>
    <name evidence="13" type="ORF">AYR66_04540</name>
</gene>
<dbReference type="GO" id="GO:0003864">
    <property type="term" value="F:3-methyl-2-oxobutanoate hydroxymethyltransferase activity"/>
    <property type="evidence" value="ECO:0007669"/>
    <property type="project" value="UniProtKB-UniRule"/>
</dbReference>
<dbReference type="UniPathway" id="UPA00028">
    <property type="reaction ID" value="UER00003"/>
</dbReference>
<dbReference type="AlphaFoldDB" id="A0A254T8B6"/>
<keyword evidence="4 9" id="KW-0566">Pantothenate biosynthesis</keyword>
<feature type="binding site" evidence="9 11">
    <location>
        <begin position="52"/>
        <end position="53"/>
    </location>
    <ligand>
        <name>3-methyl-2-oxobutanoate</name>
        <dbReference type="ChEBI" id="CHEBI:11851"/>
    </ligand>
</feature>
<dbReference type="OrthoDB" id="9781789at2"/>
<evidence type="ECO:0000256" key="1">
    <source>
        <dbReference type="ARBA" id="ARBA00005033"/>
    </source>
</evidence>
<evidence type="ECO:0000256" key="6">
    <source>
        <dbReference type="ARBA" id="ARBA00022723"/>
    </source>
</evidence>
<dbReference type="SUPFAM" id="SSF51621">
    <property type="entry name" value="Phosphoenolpyruvate/pyruvate domain"/>
    <property type="match status" value="1"/>
</dbReference>
<keyword evidence="6 9" id="KW-0479">Metal-binding</keyword>
<protein>
    <recommendedName>
        <fullName evidence="9">3-methyl-2-oxobutanoate hydroxymethyltransferase</fullName>
        <ecNumber evidence="9">2.1.2.11</ecNumber>
    </recommendedName>
    <alternativeName>
        <fullName evidence="9">Ketopantoate hydroxymethyltransferase</fullName>
        <shortName evidence="9">KPHMT</shortName>
    </alternativeName>
</protein>
<feature type="binding site" evidence="9 12">
    <location>
        <position position="91"/>
    </location>
    <ligand>
        <name>Mg(2+)</name>
        <dbReference type="ChEBI" id="CHEBI:18420"/>
    </ligand>
</feature>
<feature type="active site" description="Proton acceptor" evidence="9 10">
    <location>
        <position position="188"/>
    </location>
</feature>
<dbReference type="GO" id="GO:0032259">
    <property type="term" value="P:methylation"/>
    <property type="evidence" value="ECO:0007669"/>
    <property type="project" value="UniProtKB-KW"/>
</dbReference>
<comment type="cofactor">
    <cofactor evidence="9 12">
        <name>Mg(2+)</name>
        <dbReference type="ChEBI" id="CHEBI:18420"/>
    </cofactor>
    <text evidence="9 12">Binds 1 Mg(2+) ion per subunit.</text>
</comment>
<evidence type="ECO:0000313" key="13">
    <source>
        <dbReference type="EMBL" id="OWW18825.1"/>
    </source>
</evidence>
<evidence type="ECO:0000256" key="8">
    <source>
        <dbReference type="ARBA" id="ARBA00056497"/>
    </source>
</evidence>
<dbReference type="EC" id="2.1.2.11" evidence="9"/>
<dbReference type="InterPro" id="IPR015813">
    <property type="entry name" value="Pyrv/PenolPyrv_kinase-like_dom"/>
</dbReference>
<dbReference type="RefSeq" id="WP_088710223.1">
    <property type="nucleotide sequence ID" value="NZ_LSTO01000002.1"/>
</dbReference>
<sequence>MQAEQRQGGQLTIAGLHGMHARGEKIAMLTCYDASFAALLDSCGVDILFVGDSLGNVLQAHATTLPVTIMDMASHTASVARGNRAAFVLADMPFGSYATPLDAYRNAVTLMQAGAQMVKLEGGAWLAATVDFLVTRGIPVCGHIGLTPQAVHQLGGFKVQGRTADAATRLHQDAAALQDAGVGLMVVEAVPATLGAEIAASLAVPTIGIGAGPACSGQVLVLHDMLGISAGRRKKFVKDFMEGSASVAGAVRAYVDAVKRGTFPAQEHCY</sequence>
<keyword evidence="13" id="KW-0489">Methyltransferase</keyword>
<dbReference type="PANTHER" id="PTHR20881:SF0">
    <property type="entry name" value="3-METHYL-2-OXOBUTANOATE HYDROXYMETHYLTRANSFERASE"/>
    <property type="match status" value="1"/>
</dbReference>
<dbReference type="Pfam" id="PF02548">
    <property type="entry name" value="Pantoate_transf"/>
    <property type="match status" value="1"/>
</dbReference>
<keyword evidence="5 9" id="KW-0808">Transferase</keyword>
<evidence type="ECO:0000256" key="7">
    <source>
        <dbReference type="ARBA" id="ARBA00022842"/>
    </source>
</evidence>
<dbReference type="HAMAP" id="MF_00156">
    <property type="entry name" value="PanB"/>
    <property type="match status" value="1"/>
</dbReference>
<dbReference type="GO" id="GO:0008168">
    <property type="term" value="F:methyltransferase activity"/>
    <property type="evidence" value="ECO:0007669"/>
    <property type="project" value="UniProtKB-KW"/>
</dbReference>
<dbReference type="NCBIfam" id="TIGR00222">
    <property type="entry name" value="panB"/>
    <property type="match status" value="1"/>
</dbReference>
<evidence type="ECO:0000256" key="5">
    <source>
        <dbReference type="ARBA" id="ARBA00022679"/>
    </source>
</evidence>
<evidence type="ECO:0000256" key="10">
    <source>
        <dbReference type="PIRSR" id="PIRSR000388-1"/>
    </source>
</evidence>
<keyword evidence="9" id="KW-0963">Cytoplasm</keyword>
<dbReference type="Proteomes" id="UP000197535">
    <property type="component" value="Unassembled WGS sequence"/>
</dbReference>
<dbReference type="GO" id="GO:0005737">
    <property type="term" value="C:cytoplasm"/>
    <property type="evidence" value="ECO:0007669"/>
    <property type="project" value="UniProtKB-SubCell"/>
</dbReference>
<evidence type="ECO:0000256" key="4">
    <source>
        <dbReference type="ARBA" id="ARBA00022655"/>
    </source>
</evidence>